<evidence type="ECO:0000256" key="1">
    <source>
        <dbReference type="SAM" id="MobiDB-lite"/>
    </source>
</evidence>
<dbReference type="Proteomes" id="UP001274830">
    <property type="component" value="Unassembled WGS sequence"/>
</dbReference>
<organism evidence="2 3">
    <name type="scientific">Recurvomyces mirabilis</name>
    <dbReference type="NCBI Taxonomy" id="574656"/>
    <lineage>
        <taxon>Eukaryota</taxon>
        <taxon>Fungi</taxon>
        <taxon>Dikarya</taxon>
        <taxon>Ascomycota</taxon>
        <taxon>Pezizomycotina</taxon>
        <taxon>Dothideomycetes</taxon>
        <taxon>Dothideomycetidae</taxon>
        <taxon>Mycosphaerellales</taxon>
        <taxon>Teratosphaeriaceae</taxon>
        <taxon>Recurvomyces</taxon>
    </lineage>
</organism>
<feature type="compositionally biased region" description="Low complexity" evidence="1">
    <location>
        <begin position="430"/>
        <end position="446"/>
    </location>
</feature>
<name>A0AAE0TV86_9PEZI</name>
<feature type="compositionally biased region" description="Low complexity" evidence="1">
    <location>
        <begin position="80"/>
        <end position="91"/>
    </location>
</feature>
<gene>
    <name evidence="2" type="ORF">LTR78_007879</name>
</gene>
<dbReference type="AlphaFoldDB" id="A0AAE0TV86"/>
<feature type="region of interest" description="Disordered" evidence="1">
    <location>
        <begin position="69"/>
        <end position="123"/>
    </location>
</feature>
<evidence type="ECO:0000313" key="3">
    <source>
        <dbReference type="Proteomes" id="UP001274830"/>
    </source>
</evidence>
<accession>A0AAE0TV86</accession>
<feature type="compositionally biased region" description="Basic and acidic residues" evidence="1">
    <location>
        <begin position="368"/>
        <end position="378"/>
    </location>
</feature>
<feature type="region of interest" description="Disordered" evidence="1">
    <location>
        <begin position="29"/>
        <end position="48"/>
    </location>
</feature>
<protein>
    <recommendedName>
        <fullName evidence="4">Peroxin 20</fullName>
    </recommendedName>
</protein>
<dbReference type="Gene3D" id="6.10.280.230">
    <property type="match status" value="1"/>
</dbReference>
<feature type="region of interest" description="Disordered" evidence="1">
    <location>
        <begin position="362"/>
        <end position="381"/>
    </location>
</feature>
<sequence length="584" mass="64801">MADALCGPSNPLQQFKQQSNHDRTLQQDRLVSRSSPAQGFRSLDPNAGLLDPEFEAFQAGVPLADYQSYLPHTYAPPPQQRGQSGQSQTPSWASDFQQMHISPSPLQQQQPTHDTANTNGWAQGFRQHIAQSVPRAQQTSPLAFQQRARYGYSGFQSNLTPQSAFQPPAHQSKGKQPAYDTFDEAAFEQAFDQARDDVMAEMDTKEEQDQFRSLNVDQQRRAVDDILREAGVERRQGDPADPDVVLKEQQDHFRSLSIDQQRDFVDNALREAGVRTQQSGLTDTVDILKEQQDHFRSMSIEQQRTFIDDVLRGAGVAGQQGRQLVDTDAMIKEQQDDFRALDAELQKNIVDDLIDHALERQQPINQQEDVRAEQKTRQEEDDLAATAHELLEKVSNNNTDKFRNSQFLDLMRKLRDREVKVEGDKMVETTTATNSSLTPASATTTTLFDNSEQRPSPLVPAPFALPPQQRVVDTRPLDYGTDAVDTSRIDPRDGQDVVDLLSQPAGAGARDEIGTSAPSAWKGTAPFYGDLRSLHGARSEESGSMSEVLYGEDGTLVGVVPGGRRQGGGFARFGGGMDFTGARS</sequence>
<feature type="compositionally biased region" description="Polar residues" evidence="1">
    <location>
        <begin position="92"/>
        <end position="121"/>
    </location>
</feature>
<feature type="region of interest" description="Disordered" evidence="1">
    <location>
        <begin position="430"/>
        <end position="469"/>
    </location>
</feature>
<evidence type="ECO:0008006" key="4">
    <source>
        <dbReference type="Google" id="ProtNLM"/>
    </source>
</evidence>
<feature type="region of interest" description="Disordered" evidence="1">
    <location>
        <begin position="1"/>
        <end position="24"/>
    </location>
</feature>
<dbReference type="EMBL" id="JAUTXT010000034">
    <property type="protein sequence ID" value="KAK3672339.1"/>
    <property type="molecule type" value="Genomic_DNA"/>
</dbReference>
<keyword evidence="3" id="KW-1185">Reference proteome</keyword>
<comment type="caution">
    <text evidence="2">The sequence shown here is derived from an EMBL/GenBank/DDBJ whole genome shotgun (WGS) entry which is preliminary data.</text>
</comment>
<reference evidence="2" key="1">
    <citation type="submission" date="2023-07" db="EMBL/GenBank/DDBJ databases">
        <title>Black Yeasts Isolated from many extreme environments.</title>
        <authorList>
            <person name="Coleine C."/>
            <person name="Stajich J.E."/>
            <person name="Selbmann L."/>
        </authorList>
    </citation>
    <scope>NUCLEOTIDE SEQUENCE</scope>
    <source>
        <strain evidence="2">CCFEE 5485</strain>
    </source>
</reference>
<evidence type="ECO:0000313" key="2">
    <source>
        <dbReference type="EMBL" id="KAK3672339.1"/>
    </source>
</evidence>
<proteinExistence type="predicted"/>